<dbReference type="Proteomes" id="UP000003374">
    <property type="component" value="Unassembled WGS sequence"/>
</dbReference>
<dbReference type="EMBL" id="AAOF01000002">
    <property type="protein sequence ID" value="EAR22635.1"/>
    <property type="molecule type" value="Genomic_DNA"/>
</dbReference>
<organism evidence="3 4">
    <name type="scientific">Nitrococcus mobilis Nb-231</name>
    <dbReference type="NCBI Taxonomy" id="314278"/>
    <lineage>
        <taxon>Bacteria</taxon>
        <taxon>Pseudomonadati</taxon>
        <taxon>Pseudomonadota</taxon>
        <taxon>Gammaproteobacteria</taxon>
        <taxon>Chromatiales</taxon>
        <taxon>Ectothiorhodospiraceae</taxon>
        <taxon>Nitrococcus</taxon>
    </lineage>
</organism>
<dbReference type="OrthoDB" id="9813502at2"/>
<dbReference type="Pfam" id="PF18812">
    <property type="entry name" value="PBECR3"/>
    <property type="match status" value="1"/>
</dbReference>
<reference evidence="3 4" key="1">
    <citation type="submission" date="2006-02" db="EMBL/GenBank/DDBJ databases">
        <authorList>
            <person name="Waterbury J."/>
            <person name="Ferriera S."/>
            <person name="Johnson J."/>
            <person name="Kravitz S."/>
            <person name="Halpern A."/>
            <person name="Remington K."/>
            <person name="Beeson K."/>
            <person name="Tran B."/>
            <person name="Rogers Y.-H."/>
            <person name="Friedman R."/>
            <person name="Venter J.C."/>
        </authorList>
    </citation>
    <scope>NUCLEOTIDE SEQUENCE [LARGE SCALE GENOMIC DNA]</scope>
    <source>
        <strain evidence="3 4">Nb-231</strain>
    </source>
</reference>
<sequence length="355" mass="39489">MRRAFERIRDFLRALGNALRGRGFHTADSVFRAIERGEVGARQPRDAQGRFVSPQAAGSAIDPADPRVRFQTSEIADVLESASRTGNLQRKATLGAVSDWLVGVAKEKAGLDLAGFVHIIDTSAVRHIRKVHGDAAREEPRGQVAVTDEDLLRLPELLSSPDTVIFGTKNRLGRDQVIYVKRQKDGSTLYLEEVRTGRKNLAAQSMRKYPATMNAASILETLDPNARSDGGNTVTIVPVPADANRFSVMARHANPDIRYALREDVTDPTARGGAQARQRAASRWYDAQPLDQAMRLPFHVFGGINERNEWIWGARLHEKSARIITEAKFDADGRFAWINPTLERRLPQWQSSFCG</sequence>
<dbReference type="AlphaFoldDB" id="A4BN36"/>
<dbReference type="InterPro" id="IPR041301">
    <property type="entry name" value="PBECR3"/>
</dbReference>
<dbReference type="eggNOG" id="COG2369">
    <property type="taxonomic scope" value="Bacteria"/>
</dbReference>
<protein>
    <recommendedName>
        <fullName evidence="2">Phage-Barnase-EndoU-ColicinE5/D-RelE like nuclease 3 domain-containing protein</fullName>
    </recommendedName>
</protein>
<evidence type="ECO:0000259" key="2">
    <source>
        <dbReference type="Pfam" id="PF18812"/>
    </source>
</evidence>
<comment type="caution">
    <text evidence="3">The sequence shown here is derived from an EMBL/GenBank/DDBJ whole genome shotgun (WGS) entry which is preliminary data.</text>
</comment>
<feature type="region of interest" description="Disordered" evidence="1">
    <location>
        <begin position="41"/>
        <end position="63"/>
    </location>
</feature>
<name>A4BN36_9GAMM</name>
<evidence type="ECO:0000313" key="4">
    <source>
        <dbReference type="Proteomes" id="UP000003374"/>
    </source>
</evidence>
<dbReference type="RefSeq" id="WP_005001789.1">
    <property type="nucleotide sequence ID" value="NZ_CH672427.1"/>
</dbReference>
<keyword evidence="4" id="KW-1185">Reference proteome</keyword>
<proteinExistence type="predicted"/>
<gene>
    <name evidence="3" type="ORF">NB231_09293</name>
</gene>
<evidence type="ECO:0000313" key="3">
    <source>
        <dbReference type="EMBL" id="EAR22635.1"/>
    </source>
</evidence>
<dbReference type="HOGENOM" id="CLU_780388_0_0_6"/>
<evidence type="ECO:0000256" key="1">
    <source>
        <dbReference type="SAM" id="MobiDB-lite"/>
    </source>
</evidence>
<feature type="domain" description="Phage-Barnase-EndoU-ColicinE5/D-RelE like nuclease 3" evidence="2">
    <location>
        <begin position="96"/>
        <end position="210"/>
    </location>
</feature>
<accession>A4BN36</accession>